<keyword evidence="3" id="KW-0238">DNA-binding</keyword>
<dbReference type="RefSeq" id="WP_133464576.1">
    <property type="nucleotide sequence ID" value="NZ_SNWI01000003.1"/>
</dbReference>
<protein>
    <submittedName>
        <fullName evidence="6">LysR family hydrogen peroxide-inducible transcriptional activator</fullName>
    </submittedName>
</protein>
<dbReference type="SUPFAM" id="SSF46785">
    <property type="entry name" value="Winged helix' DNA-binding domain"/>
    <property type="match status" value="1"/>
</dbReference>
<keyword evidence="2" id="KW-0805">Transcription regulation</keyword>
<reference evidence="6 7" key="1">
    <citation type="submission" date="2019-03" db="EMBL/GenBank/DDBJ databases">
        <title>Freshwater and sediment microbial communities from various areas in North America, analyzing microbe dynamics in response to fracking.</title>
        <authorList>
            <person name="Lamendella R."/>
        </authorList>
    </citation>
    <scope>NUCLEOTIDE SEQUENCE [LARGE SCALE GENOMIC DNA]</scope>
    <source>
        <strain evidence="6 7">114D</strain>
    </source>
</reference>
<accession>A0A4R6H6L7</accession>
<dbReference type="GO" id="GO:0003677">
    <property type="term" value="F:DNA binding"/>
    <property type="evidence" value="ECO:0007669"/>
    <property type="project" value="UniProtKB-KW"/>
</dbReference>
<evidence type="ECO:0000256" key="1">
    <source>
        <dbReference type="ARBA" id="ARBA00009437"/>
    </source>
</evidence>
<keyword evidence="4" id="KW-0804">Transcription</keyword>
<dbReference type="GO" id="GO:0003700">
    <property type="term" value="F:DNA-binding transcription factor activity"/>
    <property type="evidence" value="ECO:0007669"/>
    <property type="project" value="InterPro"/>
</dbReference>
<evidence type="ECO:0000256" key="4">
    <source>
        <dbReference type="ARBA" id="ARBA00023163"/>
    </source>
</evidence>
<proteinExistence type="inferred from homology"/>
<dbReference type="AlphaFoldDB" id="A0A4R6H6L7"/>
<evidence type="ECO:0000259" key="5">
    <source>
        <dbReference type="PROSITE" id="PS50931"/>
    </source>
</evidence>
<dbReference type="GO" id="GO:0005829">
    <property type="term" value="C:cytosol"/>
    <property type="evidence" value="ECO:0007669"/>
    <property type="project" value="TreeGrafter"/>
</dbReference>
<dbReference type="EMBL" id="SNWI01000003">
    <property type="protein sequence ID" value="TDO03201.1"/>
    <property type="molecule type" value="Genomic_DNA"/>
</dbReference>
<dbReference type="Pfam" id="PF03466">
    <property type="entry name" value="LysR_substrate"/>
    <property type="match status" value="1"/>
</dbReference>
<sequence>MNVSQIKYFVELCRMQSFSKAAKNMEVSQPALSLQIQKLEEEFGYLLVDRNTKPISITAEGALFLEKAQQIIQLMNDLDQLSIELEDEVAGQIRVGIIPTLSPYLVPLVMELASSRYPDLKVEVVEMVTETILSELNYNTLDAGIISTPIRSSGQYAFAPLLYERFYLYVAENNPLYQHSYIQAGEVPSEELWYLTEGNCFQNQVNAVCSIPPFDTVKGNFRYISNSIESLKRIVETQGGITFIPELATLSVSTEYEDLIKRFKKPEPYRELSVVYLKNTGMKKLVRAFIELIQETVPSRMLEKPVNDPLDTKM</sequence>
<dbReference type="InterPro" id="IPR050950">
    <property type="entry name" value="HTH-type_LysR_regulators"/>
</dbReference>
<dbReference type="PRINTS" id="PR00039">
    <property type="entry name" value="HTHLYSR"/>
</dbReference>
<evidence type="ECO:0000256" key="3">
    <source>
        <dbReference type="ARBA" id="ARBA00023125"/>
    </source>
</evidence>
<feature type="domain" description="HTH lysR-type" evidence="5">
    <location>
        <begin position="1"/>
        <end position="58"/>
    </location>
</feature>
<dbReference type="CDD" id="cd08411">
    <property type="entry name" value="PBP2_OxyR"/>
    <property type="match status" value="1"/>
</dbReference>
<dbReference type="InterPro" id="IPR036390">
    <property type="entry name" value="WH_DNA-bd_sf"/>
</dbReference>
<dbReference type="Proteomes" id="UP000294848">
    <property type="component" value="Unassembled WGS sequence"/>
</dbReference>
<dbReference type="PROSITE" id="PS50931">
    <property type="entry name" value="HTH_LYSR"/>
    <property type="match status" value="1"/>
</dbReference>
<name>A0A4R6H6L7_9BACT</name>
<comment type="similarity">
    <text evidence="1">Belongs to the LysR transcriptional regulatory family.</text>
</comment>
<evidence type="ECO:0000313" key="7">
    <source>
        <dbReference type="Proteomes" id="UP000294848"/>
    </source>
</evidence>
<gene>
    <name evidence="6" type="ORF">DET52_103142</name>
</gene>
<dbReference type="InterPro" id="IPR000847">
    <property type="entry name" value="LysR_HTH_N"/>
</dbReference>
<comment type="caution">
    <text evidence="6">The sequence shown here is derived from an EMBL/GenBank/DDBJ whole genome shotgun (WGS) entry which is preliminary data.</text>
</comment>
<evidence type="ECO:0000313" key="6">
    <source>
        <dbReference type="EMBL" id="TDO03201.1"/>
    </source>
</evidence>
<dbReference type="SUPFAM" id="SSF53850">
    <property type="entry name" value="Periplasmic binding protein-like II"/>
    <property type="match status" value="1"/>
</dbReference>
<evidence type="ECO:0000256" key="2">
    <source>
        <dbReference type="ARBA" id="ARBA00023015"/>
    </source>
</evidence>
<dbReference type="Gene3D" id="1.10.10.10">
    <property type="entry name" value="Winged helix-like DNA-binding domain superfamily/Winged helix DNA-binding domain"/>
    <property type="match status" value="1"/>
</dbReference>
<dbReference type="Gene3D" id="3.40.190.10">
    <property type="entry name" value="Periplasmic binding protein-like II"/>
    <property type="match status" value="2"/>
</dbReference>
<dbReference type="Pfam" id="PF00126">
    <property type="entry name" value="HTH_1"/>
    <property type="match status" value="1"/>
</dbReference>
<dbReference type="OrthoDB" id="9803735at2"/>
<dbReference type="PANTHER" id="PTHR30419:SF29">
    <property type="entry name" value="LYSR-FAMILY TRANSCRIPTIONAL REGULATOR"/>
    <property type="match status" value="1"/>
</dbReference>
<organism evidence="6 7">
    <name type="scientific">Sunxiuqinia elliptica</name>
    <dbReference type="NCBI Taxonomy" id="655355"/>
    <lineage>
        <taxon>Bacteria</taxon>
        <taxon>Pseudomonadati</taxon>
        <taxon>Bacteroidota</taxon>
        <taxon>Bacteroidia</taxon>
        <taxon>Marinilabiliales</taxon>
        <taxon>Prolixibacteraceae</taxon>
        <taxon>Sunxiuqinia</taxon>
    </lineage>
</organism>
<dbReference type="FunFam" id="1.10.10.10:FF:000001">
    <property type="entry name" value="LysR family transcriptional regulator"/>
    <property type="match status" value="1"/>
</dbReference>
<dbReference type="InterPro" id="IPR036388">
    <property type="entry name" value="WH-like_DNA-bd_sf"/>
</dbReference>
<dbReference type="PANTHER" id="PTHR30419">
    <property type="entry name" value="HTH-TYPE TRANSCRIPTIONAL REGULATOR YBHD"/>
    <property type="match status" value="1"/>
</dbReference>
<dbReference type="InterPro" id="IPR005119">
    <property type="entry name" value="LysR_subst-bd"/>
</dbReference>